<dbReference type="Gene3D" id="3.40.1080.10">
    <property type="entry name" value="Glutaconate Coenzyme A-transferase"/>
    <property type="match status" value="1"/>
</dbReference>
<dbReference type="AlphaFoldDB" id="A0A2T2XFX7"/>
<evidence type="ECO:0000313" key="2">
    <source>
        <dbReference type="EMBL" id="PSR33380.1"/>
    </source>
</evidence>
<accession>A0A2T2XFX7</accession>
<evidence type="ECO:0000256" key="1">
    <source>
        <dbReference type="ARBA" id="ARBA00007047"/>
    </source>
</evidence>
<gene>
    <name evidence="2" type="ORF">C7B46_09995</name>
</gene>
<dbReference type="Proteomes" id="UP000242972">
    <property type="component" value="Unassembled WGS sequence"/>
</dbReference>
<sequence length="284" mass="31289">MSEMMGEYIQDGMTIYLAGFSHLIPFAAGHELIRQRRQHLTLCRATPDLVYDQMIAAGVANRVVFSYAGNPGVGLLPAFRRAVETGQIAIDEYTHFEMVARLEAGAAGLPFWPLRSPATDLASYHAHHTVVCPYTGEEISTVPALVPDVTVVHVQAADEQGNLYVEGLVGEMREAALAARIVLATAEKIYPAGSFRSARSSLLLPGFRVSAVAAVPFGAHPSYAAGLYERDSAFYQAWTAIARDAEYCQRWLEEWIYGTENHQEYLAKLGQQKLDMLQMGEPHE</sequence>
<dbReference type="EMBL" id="PXYW01000021">
    <property type="protein sequence ID" value="PSR33380.1"/>
    <property type="molecule type" value="Genomic_DNA"/>
</dbReference>
<evidence type="ECO:0000313" key="3">
    <source>
        <dbReference type="Proteomes" id="UP000242972"/>
    </source>
</evidence>
<dbReference type="SMART" id="SM00882">
    <property type="entry name" value="CoA_trans"/>
    <property type="match status" value="1"/>
</dbReference>
<organism evidence="2 3">
    <name type="scientific">Sulfobacillus benefaciens</name>
    <dbReference type="NCBI Taxonomy" id="453960"/>
    <lineage>
        <taxon>Bacteria</taxon>
        <taxon>Bacillati</taxon>
        <taxon>Bacillota</taxon>
        <taxon>Clostridia</taxon>
        <taxon>Eubacteriales</taxon>
        <taxon>Clostridiales Family XVII. Incertae Sedis</taxon>
        <taxon>Sulfobacillus</taxon>
    </lineage>
</organism>
<dbReference type="InterPro" id="IPR037171">
    <property type="entry name" value="NagB/RpiA_transferase-like"/>
</dbReference>
<dbReference type="PANTHER" id="PTHR43293:SF3">
    <property type="entry name" value="CHOLESTEROL RING-CLEAVING HYDROLASE IPDB SUBUNIT"/>
    <property type="match status" value="1"/>
</dbReference>
<protein>
    <submittedName>
        <fullName evidence="2">3-oxoadipate--succinyl-CoA transferase subunit A</fullName>
    </submittedName>
</protein>
<dbReference type="GO" id="GO:0008410">
    <property type="term" value="F:CoA-transferase activity"/>
    <property type="evidence" value="ECO:0007669"/>
    <property type="project" value="InterPro"/>
</dbReference>
<comment type="similarity">
    <text evidence="1">Belongs to the 3-oxoacid CoA-transferase subunit B family.</text>
</comment>
<reference evidence="2 3" key="1">
    <citation type="journal article" date="2014" name="BMC Genomics">
        <title>Comparison of environmental and isolate Sulfobacillus genomes reveals diverse carbon, sulfur, nitrogen, and hydrogen metabolisms.</title>
        <authorList>
            <person name="Justice N.B."/>
            <person name="Norman A."/>
            <person name="Brown C.T."/>
            <person name="Singh A."/>
            <person name="Thomas B.C."/>
            <person name="Banfield J.F."/>
        </authorList>
    </citation>
    <scope>NUCLEOTIDE SEQUENCE [LARGE SCALE GENOMIC DNA]</scope>
    <source>
        <strain evidence="2">AMDSBA4</strain>
    </source>
</reference>
<proteinExistence type="inferred from homology"/>
<dbReference type="InterPro" id="IPR004165">
    <property type="entry name" value="CoA_trans_fam_I"/>
</dbReference>
<dbReference type="Pfam" id="PF01144">
    <property type="entry name" value="CoA_trans"/>
    <property type="match status" value="1"/>
</dbReference>
<comment type="caution">
    <text evidence="2">The sequence shown here is derived from an EMBL/GenBank/DDBJ whole genome shotgun (WGS) entry which is preliminary data.</text>
</comment>
<dbReference type="Gene3D" id="3.30.30.40">
    <property type="match status" value="1"/>
</dbReference>
<name>A0A2T2XFX7_9FIRM</name>
<dbReference type="PANTHER" id="PTHR43293">
    <property type="entry name" value="ACETATE COA-TRANSFERASE YDIF"/>
    <property type="match status" value="1"/>
</dbReference>
<dbReference type="SUPFAM" id="SSF100950">
    <property type="entry name" value="NagB/RpiA/CoA transferase-like"/>
    <property type="match status" value="1"/>
</dbReference>
<keyword evidence="2" id="KW-0808">Transferase</keyword>